<proteinExistence type="predicted"/>
<accession>A0A1B7M2Q8</accession>
<protein>
    <submittedName>
        <fullName evidence="1">Uncharacterized protein</fullName>
    </submittedName>
</protein>
<name>A0A1B7M2Q8_9MICC</name>
<keyword evidence="2" id="KW-1185">Reference proteome</keyword>
<evidence type="ECO:0000313" key="2">
    <source>
        <dbReference type="Proteomes" id="UP000078292"/>
    </source>
</evidence>
<organism evidence="1 2">
    <name type="scientific">Enteractinococcus helveticum</name>
    <dbReference type="NCBI Taxonomy" id="1837282"/>
    <lineage>
        <taxon>Bacteria</taxon>
        <taxon>Bacillati</taxon>
        <taxon>Actinomycetota</taxon>
        <taxon>Actinomycetes</taxon>
        <taxon>Micrococcales</taxon>
        <taxon>Micrococcaceae</taxon>
    </lineage>
</organism>
<evidence type="ECO:0000313" key="1">
    <source>
        <dbReference type="EMBL" id="OAV62850.1"/>
    </source>
</evidence>
<dbReference type="Proteomes" id="UP000078292">
    <property type="component" value="Unassembled WGS sequence"/>
</dbReference>
<comment type="caution">
    <text evidence="1">The sequence shown here is derived from an EMBL/GenBank/DDBJ whole genome shotgun (WGS) entry which is preliminary data.</text>
</comment>
<sequence length="107" mass="11879">MIAVWFLFIAGGVVFLPQGEAEGQSDAVVSLAPQEHRLYTVTQLIENGHSDTLIISWFVDDVAIRDTEESVRQISVTNYCEEHADNGVTCFTSRVAMARHESLHDSV</sequence>
<dbReference type="AlphaFoldDB" id="A0A1B7M2Q8"/>
<dbReference type="EMBL" id="LXEY01000007">
    <property type="protein sequence ID" value="OAV62850.1"/>
    <property type="molecule type" value="Genomic_DNA"/>
</dbReference>
<reference evidence="1 2" key="1">
    <citation type="submission" date="2016-04" db="EMBL/GenBank/DDBJ databases">
        <title>First whole genome shotgun sequence of the bacterium Enteractinococcus sp. strain UASWS1574.</title>
        <authorList>
            <person name="Crovadore J."/>
            <person name="Chablais R."/>
            <person name="Lefort F."/>
        </authorList>
    </citation>
    <scope>NUCLEOTIDE SEQUENCE [LARGE SCALE GENOMIC DNA]</scope>
    <source>
        <strain evidence="1 2">UASWS1574</strain>
    </source>
</reference>
<gene>
    <name evidence="1" type="ORF">A6F49_04100</name>
</gene>